<reference evidence="1 2" key="1">
    <citation type="submission" date="2019-02" db="EMBL/GenBank/DDBJ databases">
        <title>Deep-cultivation of Planctomycetes and their phenomic and genomic characterization uncovers novel biology.</title>
        <authorList>
            <person name="Wiegand S."/>
            <person name="Jogler M."/>
            <person name="Boedeker C."/>
            <person name="Pinto D."/>
            <person name="Vollmers J."/>
            <person name="Rivas-Marin E."/>
            <person name="Kohn T."/>
            <person name="Peeters S.H."/>
            <person name="Heuer A."/>
            <person name="Rast P."/>
            <person name="Oberbeckmann S."/>
            <person name="Bunk B."/>
            <person name="Jeske O."/>
            <person name="Meyerdierks A."/>
            <person name="Storesund J.E."/>
            <person name="Kallscheuer N."/>
            <person name="Luecker S."/>
            <person name="Lage O.M."/>
            <person name="Pohl T."/>
            <person name="Merkel B.J."/>
            <person name="Hornburger P."/>
            <person name="Mueller R.-W."/>
            <person name="Bruemmer F."/>
            <person name="Labrenz M."/>
            <person name="Spormann A.M."/>
            <person name="Op den Camp H."/>
            <person name="Overmann J."/>
            <person name="Amann R."/>
            <person name="Jetten M.S.M."/>
            <person name="Mascher T."/>
            <person name="Medema M.H."/>
            <person name="Devos D.P."/>
            <person name="Kaster A.-K."/>
            <person name="Ovreas L."/>
            <person name="Rohde M."/>
            <person name="Galperin M.Y."/>
            <person name="Jogler C."/>
        </authorList>
    </citation>
    <scope>NUCLEOTIDE SEQUENCE [LARGE SCALE GENOMIC DNA]</scope>
    <source>
        <strain evidence="1 2">Pan216</strain>
    </source>
</reference>
<dbReference type="KEGG" id="knv:Pan216_20780"/>
<dbReference type="AlphaFoldDB" id="A0A518B2Q9"/>
<proteinExistence type="predicted"/>
<dbReference type="EMBL" id="CP036279">
    <property type="protein sequence ID" value="QDU61224.1"/>
    <property type="molecule type" value="Genomic_DNA"/>
</dbReference>
<evidence type="ECO:0000313" key="1">
    <source>
        <dbReference type="EMBL" id="QDU61224.1"/>
    </source>
</evidence>
<organism evidence="1 2">
    <name type="scientific">Kolteria novifilia</name>
    <dbReference type="NCBI Taxonomy" id="2527975"/>
    <lineage>
        <taxon>Bacteria</taxon>
        <taxon>Pseudomonadati</taxon>
        <taxon>Planctomycetota</taxon>
        <taxon>Planctomycetia</taxon>
        <taxon>Kolteriales</taxon>
        <taxon>Kolteriaceae</taxon>
        <taxon>Kolteria</taxon>
    </lineage>
</organism>
<keyword evidence="2" id="KW-1185">Reference proteome</keyword>
<name>A0A518B2Q9_9BACT</name>
<dbReference type="Proteomes" id="UP000317093">
    <property type="component" value="Chromosome"/>
</dbReference>
<accession>A0A518B2Q9</accession>
<protein>
    <submittedName>
        <fullName evidence="1">Uncharacterized protein</fullName>
    </submittedName>
</protein>
<evidence type="ECO:0000313" key="2">
    <source>
        <dbReference type="Proteomes" id="UP000317093"/>
    </source>
</evidence>
<sequence length="290" mass="32192">MTVNLPTRGTQTIQAAYVDDDDDWIYFERDSSLESSDGLHIDIQMCKHKQRTQTSVYGWEYKRASLVQVTIRDETNNQGAKFRTNQASQTIFNSTLFYGKQAYPIGDGTPLPVYLEDDCAAANRVWVGKYAIPGASSYAATRWFPTTAQKGVTVTVDTTQMDLTCHGQKTYYIGAPTASVYSGESQIVDPVWTHVEVQGNLTRTIEVRSIDNGTNGFQSGFIKYTVGRSVLSPGSSTTTWRLTCNEARDPTDPFTSEEFEFESLDLVGGSWEILCQPSGTPEVTIAEYTP</sequence>
<gene>
    <name evidence="1" type="ORF">Pan216_20780</name>
</gene>